<dbReference type="InterPro" id="IPR014710">
    <property type="entry name" value="RmlC-like_jellyroll"/>
</dbReference>
<name>A0ABT8CTJ0_9FLAO</name>
<comment type="caution">
    <text evidence="2">The sequence shown here is derived from an EMBL/GenBank/DDBJ whole genome shotgun (WGS) entry which is preliminary data.</text>
</comment>
<dbReference type="EMBL" id="JAUFQU010000001">
    <property type="protein sequence ID" value="MDN3706872.1"/>
    <property type="molecule type" value="Genomic_DNA"/>
</dbReference>
<protein>
    <submittedName>
        <fullName evidence="2">Crp/Fnr family transcriptional regulator</fullName>
    </submittedName>
</protein>
<dbReference type="Proteomes" id="UP001242368">
    <property type="component" value="Unassembled WGS sequence"/>
</dbReference>
<dbReference type="InterPro" id="IPR000595">
    <property type="entry name" value="cNMP-bd_dom"/>
</dbReference>
<keyword evidence="3" id="KW-1185">Reference proteome</keyword>
<dbReference type="InterPro" id="IPR018490">
    <property type="entry name" value="cNMP-bd_dom_sf"/>
</dbReference>
<proteinExistence type="predicted"/>
<dbReference type="SUPFAM" id="SSF51206">
    <property type="entry name" value="cAMP-binding domain-like"/>
    <property type="match status" value="1"/>
</dbReference>
<feature type="domain" description="Cyclic nucleotide-binding" evidence="1">
    <location>
        <begin position="32"/>
        <end position="112"/>
    </location>
</feature>
<accession>A0ABT8CTJ0</accession>
<dbReference type="Gene3D" id="2.60.120.10">
    <property type="entry name" value="Jelly Rolls"/>
    <property type="match status" value="1"/>
</dbReference>
<dbReference type="CDD" id="cd00038">
    <property type="entry name" value="CAP_ED"/>
    <property type="match status" value="1"/>
</dbReference>
<organism evidence="2 3">
    <name type="scientific">Paenimyroides ceti</name>
    <dbReference type="NCBI Taxonomy" id="395087"/>
    <lineage>
        <taxon>Bacteria</taxon>
        <taxon>Pseudomonadati</taxon>
        <taxon>Bacteroidota</taxon>
        <taxon>Flavobacteriia</taxon>
        <taxon>Flavobacteriales</taxon>
        <taxon>Flavobacteriaceae</taxon>
        <taxon>Paenimyroides</taxon>
    </lineage>
</organism>
<sequence>MEYALFLRQHIDHVIQLTDEEFEEVKQYFTLVRVPKKNMLLNCNEQVSKEYLVVQGCMKLFTYDEAGKEYIMQFAMENWWISDYPAYQNQTLSTTCIQALEDCIVLELPFTDKEILLQKIPKMNVFFGKKSFGGFVALQKRVLSLLKNSVAEKYELLLLQYPELFQRVSKTMIAHYLGVSRETLSRLHKK</sequence>
<gene>
    <name evidence="2" type="ORF">QW060_06970</name>
</gene>
<evidence type="ECO:0000259" key="1">
    <source>
        <dbReference type="Pfam" id="PF00027"/>
    </source>
</evidence>
<evidence type="ECO:0000313" key="3">
    <source>
        <dbReference type="Proteomes" id="UP001242368"/>
    </source>
</evidence>
<evidence type="ECO:0000313" key="2">
    <source>
        <dbReference type="EMBL" id="MDN3706872.1"/>
    </source>
</evidence>
<reference evidence="3" key="1">
    <citation type="journal article" date="2019" name="Int. J. Syst. Evol. Microbiol.">
        <title>The Global Catalogue of Microorganisms (GCM) 10K type strain sequencing project: providing services to taxonomists for standard genome sequencing and annotation.</title>
        <authorList>
            <consortium name="The Broad Institute Genomics Platform"/>
            <consortium name="The Broad Institute Genome Sequencing Center for Infectious Disease"/>
            <person name="Wu L."/>
            <person name="Ma J."/>
        </authorList>
    </citation>
    <scope>NUCLEOTIDE SEQUENCE [LARGE SCALE GENOMIC DNA]</scope>
    <source>
        <strain evidence="3">CECT 7184</strain>
    </source>
</reference>
<dbReference type="Pfam" id="PF00027">
    <property type="entry name" value="cNMP_binding"/>
    <property type="match status" value="1"/>
</dbReference>
<dbReference type="RefSeq" id="WP_290362923.1">
    <property type="nucleotide sequence ID" value="NZ_JAUFQU010000001.1"/>
</dbReference>